<dbReference type="PANTHER" id="PTHR11795">
    <property type="entry name" value="BRANCHED-CHAIN AMINO ACID TRANSPORT SYSTEM PERMEASE PROTEIN LIVH"/>
    <property type="match status" value="1"/>
</dbReference>
<organism evidence="10 11">
    <name type="scientific">Desulforhabdus amnigena</name>
    <dbReference type="NCBI Taxonomy" id="40218"/>
    <lineage>
        <taxon>Bacteria</taxon>
        <taxon>Pseudomonadati</taxon>
        <taxon>Thermodesulfobacteriota</taxon>
        <taxon>Syntrophobacteria</taxon>
        <taxon>Syntrophobacterales</taxon>
        <taxon>Syntrophobacteraceae</taxon>
        <taxon>Desulforhabdus</taxon>
    </lineage>
</organism>
<proteinExistence type="inferred from homology"/>
<dbReference type="GO" id="GO:0005886">
    <property type="term" value="C:plasma membrane"/>
    <property type="evidence" value="ECO:0007669"/>
    <property type="project" value="UniProtKB-SubCell"/>
</dbReference>
<evidence type="ECO:0000256" key="6">
    <source>
        <dbReference type="ARBA" id="ARBA00022989"/>
    </source>
</evidence>
<dbReference type="Proteomes" id="UP001144372">
    <property type="component" value="Unassembled WGS sequence"/>
</dbReference>
<evidence type="ECO:0000313" key="10">
    <source>
        <dbReference type="EMBL" id="GLI32658.1"/>
    </source>
</evidence>
<gene>
    <name evidence="10" type="primary">livH</name>
    <name evidence="10" type="ORF">DAMNIGENAA_00910</name>
</gene>
<dbReference type="AlphaFoldDB" id="A0A9W6FR67"/>
<dbReference type="PANTHER" id="PTHR11795:SF450">
    <property type="entry name" value="ABC TRANSPORTER PERMEASE PROTEIN"/>
    <property type="match status" value="1"/>
</dbReference>
<feature type="transmembrane region" description="Helical" evidence="9">
    <location>
        <begin position="42"/>
        <end position="59"/>
    </location>
</feature>
<dbReference type="Pfam" id="PF02653">
    <property type="entry name" value="BPD_transp_2"/>
    <property type="match status" value="1"/>
</dbReference>
<dbReference type="CDD" id="cd06582">
    <property type="entry name" value="TM_PBP1_LivH_like"/>
    <property type="match status" value="1"/>
</dbReference>
<evidence type="ECO:0000256" key="8">
    <source>
        <dbReference type="ARBA" id="ARBA00037998"/>
    </source>
</evidence>
<dbReference type="GO" id="GO:0022857">
    <property type="term" value="F:transmembrane transporter activity"/>
    <property type="evidence" value="ECO:0007669"/>
    <property type="project" value="InterPro"/>
</dbReference>
<keyword evidence="3" id="KW-1003">Cell membrane</keyword>
<keyword evidence="5" id="KW-0029">Amino-acid transport</keyword>
<evidence type="ECO:0000313" key="11">
    <source>
        <dbReference type="Proteomes" id="UP001144372"/>
    </source>
</evidence>
<keyword evidence="6 9" id="KW-1133">Transmembrane helix</keyword>
<protein>
    <submittedName>
        <fullName evidence="10">Branched-chain amino acid ABC transporter permease</fullName>
    </submittedName>
</protein>
<evidence type="ECO:0000256" key="3">
    <source>
        <dbReference type="ARBA" id="ARBA00022475"/>
    </source>
</evidence>
<name>A0A9W6FR67_9BACT</name>
<evidence type="ECO:0000256" key="4">
    <source>
        <dbReference type="ARBA" id="ARBA00022692"/>
    </source>
</evidence>
<comment type="caution">
    <text evidence="10">The sequence shown here is derived from an EMBL/GenBank/DDBJ whole genome shotgun (WGS) entry which is preliminary data.</text>
</comment>
<sequence length="293" mass="30727">MFWYLVPQFFVSGVTTGSIYALIALGYCLIQNATGLVNFAQGDFVMLGAMMMVSLYHVAHLPMPLAFLISVAAVGVIGVALEQGPIRHSRNRDILTLVMITVGASISFRGAGMMIWGKNAHIFPSLGGENPILFMNAAIMPQTLWILGISLVVLSLLYLFFHRTLLGKAVRAAADNPYGALLLGISVRRLVAFAFALAGSLGALAGILVTPITSMSYDAGLMLGLKGFAAAILGGYGSTVGAVVGGLLLGILESFGAGLISSAYKDAIAFLILLAILFVKPAGLFGSARVKRL</sequence>
<comment type="subcellular location">
    <subcellularLocation>
        <location evidence="1">Cell membrane</location>
        <topology evidence="1">Multi-pass membrane protein</topology>
    </subcellularLocation>
</comment>
<dbReference type="EMBL" id="BSDR01000001">
    <property type="protein sequence ID" value="GLI32658.1"/>
    <property type="molecule type" value="Genomic_DNA"/>
</dbReference>
<feature type="transmembrane region" description="Helical" evidence="9">
    <location>
        <begin position="65"/>
        <end position="82"/>
    </location>
</feature>
<dbReference type="InterPro" id="IPR001851">
    <property type="entry name" value="ABC_transp_permease"/>
</dbReference>
<keyword evidence="11" id="KW-1185">Reference proteome</keyword>
<evidence type="ECO:0000256" key="5">
    <source>
        <dbReference type="ARBA" id="ARBA00022970"/>
    </source>
</evidence>
<evidence type="ECO:0000256" key="1">
    <source>
        <dbReference type="ARBA" id="ARBA00004651"/>
    </source>
</evidence>
<feature type="transmembrane region" description="Helical" evidence="9">
    <location>
        <begin position="190"/>
        <end position="209"/>
    </location>
</feature>
<accession>A0A9W6FR67</accession>
<feature type="transmembrane region" description="Helical" evidence="9">
    <location>
        <begin position="229"/>
        <end position="255"/>
    </location>
</feature>
<feature type="transmembrane region" description="Helical" evidence="9">
    <location>
        <begin position="137"/>
        <end position="161"/>
    </location>
</feature>
<evidence type="ECO:0000256" key="2">
    <source>
        <dbReference type="ARBA" id="ARBA00022448"/>
    </source>
</evidence>
<keyword evidence="4 9" id="KW-0812">Transmembrane</keyword>
<keyword evidence="2" id="KW-0813">Transport</keyword>
<feature type="transmembrane region" description="Helical" evidence="9">
    <location>
        <begin position="94"/>
        <end position="117"/>
    </location>
</feature>
<comment type="similarity">
    <text evidence="8">Belongs to the binding-protein-dependent transport system permease family. LivHM subfamily.</text>
</comment>
<evidence type="ECO:0000256" key="7">
    <source>
        <dbReference type="ARBA" id="ARBA00023136"/>
    </source>
</evidence>
<reference evidence="10" key="1">
    <citation type="submission" date="2022-12" db="EMBL/GenBank/DDBJ databases">
        <title>Reference genome sequencing for broad-spectrum identification of bacterial and archaeal isolates by mass spectrometry.</title>
        <authorList>
            <person name="Sekiguchi Y."/>
            <person name="Tourlousse D.M."/>
        </authorList>
    </citation>
    <scope>NUCLEOTIDE SEQUENCE</scope>
    <source>
        <strain evidence="10">ASRB1</strain>
    </source>
</reference>
<dbReference type="GO" id="GO:0006865">
    <property type="term" value="P:amino acid transport"/>
    <property type="evidence" value="ECO:0007669"/>
    <property type="project" value="UniProtKB-KW"/>
</dbReference>
<evidence type="ECO:0000256" key="9">
    <source>
        <dbReference type="SAM" id="Phobius"/>
    </source>
</evidence>
<keyword evidence="7 9" id="KW-0472">Membrane</keyword>
<feature type="transmembrane region" description="Helical" evidence="9">
    <location>
        <begin position="6"/>
        <end position="30"/>
    </location>
</feature>
<feature type="transmembrane region" description="Helical" evidence="9">
    <location>
        <begin position="267"/>
        <end position="288"/>
    </location>
</feature>
<dbReference type="InterPro" id="IPR052157">
    <property type="entry name" value="BCAA_transport_permease"/>
</dbReference>